<dbReference type="EMBL" id="SDIL01000091">
    <property type="protein sequence ID" value="RXK36627.1"/>
    <property type="molecule type" value="Genomic_DNA"/>
</dbReference>
<reference evidence="2 3" key="1">
    <citation type="submission" date="2016-06" db="EMBL/GenBank/DDBJ databases">
        <title>Evolution of pathogenesis and genome organization in the Tremellales.</title>
        <authorList>
            <person name="Cuomo C."/>
            <person name="Litvintseva A."/>
            <person name="Heitman J."/>
            <person name="Chen Y."/>
            <person name="Sun S."/>
            <person name="Springer D."/>
            <person name="Dromer F."/>
            <person name="Young S."/>
            <person name="Zeng Q."/>
            <person name="Chapman S."/>
            <person name="Gujja S."/>
            <person name="Saif S."/>
            <person name="Birren B."/>
        </authorList>
    </citation>
    <scope>NUCLEOTIDE SEQUENCE [LARGE SCALE GENOMIC DNA]</scope>
    <source>
        <strain evidence="2 3">ATCC 28783</strain>
    </source>
</reference>
<evidence type="ECO:0000313" key="2">
    <source>
        <dbReference type="EMBL" id="RXK36627.1"/>
    </source>
</evidence>
<dbReference type="Proteomes" id="UP000289152">
    <property type="component" value="Unassembled WGS sequence"/>
</dbReference>
<comment type="caution">
    <text evidence="2">The sequence shown here is derived from an EMBL/GenBank/DDBJ whole genome shotgun (WGS) entry which is preliminary data.</text>
</comment>
<accession>A0A4Q1BE42</accession>
<dbReference type="AlphaFoldDB" id="A0A4Q1BE42"/>
<evidence type="ECO:0000256" key="1">
    <source>
        <dbReference type="SAM" id="MobiDB-lite"/>
    </source>
</evidence>
<evidence type="ECO:0000313" key="3">
    <source>
        <dbReference type="Proteomes" id="UP000289152"/>
    </source>
</evidence>
<proteinExistence type="predicted"/>
<name>A0A4Q1BE42_TREME</name>
<organism evidence="2 3">
    <name type="scientific">Tremella mesenterica</name>
    <name type="common">Jelly fungus</name>
    <dbReference type="NCBI Taxonomy" id="5217"/>
    <lineage>
        <taxon>Eukaryota</taxon>
        <taxon>Fungi</taxon>
        <taxon>Dikarya</taxon>
        <taxon>Basidiomycota</taxon>
        <taxon>Agaricomycotina</taxon>
        <taxon>Tremellomycetes</taxon>
        <taxon>Tremellales</taxon>
        <taxon>Tremellaceae</taxon>
        <taxon>Tremella</taxon>
    </lineage>
</organism>
<sequence length="154" mass="16810">MAKRSVQLRSGPSPAGNDQVRAAPEVHVSGRVPNNDIDNAWCVRGDMTRHISPSETGSLTEINQSPFPQIKEVIRLINAIRHPASPYSFGQSQNNRTLAQRHRHAKIVLALSDAAGIMCGDDSLGIRFHTIRSTDQKTEIALGSATKQPSLTQH</sequence>
<protein>
    <submittedName>
        <fullName evidence="2">Uncharacterized protein</fullName>
    </submittedName>
</protein>
<feature type="region of interest" description="Disordered" evidence="1">
    <location>
        <begin position="1"/>
        <end position="23"/>
    </location>
</feature>
<keyword evidence="3" id="KW-1185">Reference proteome</keyword>
<gene>
    <name evidence="2" type="ORF">M231_06090</name>
</gene>
<dbReference type="InParanoid" id="A0A4Q1BE42"/>